<evidence type="ECO:0000256" key="1">
    <source>
        <dbReference type="ARBA" id="ARBA00022795"/>
    </source>
</evidence>
<keyword evidence="2" id="KW-0175">Coiled coil</keyword>
<keyword evidence="4" id="KW-0282">Flagellum</keyword>
<reference evidence="4" key="1">
    <citation type="submission" date="2022-01" db="EMBL/GenBank/DDBJ databases">
        <title>Paenibacillus spongiae sp. nov., isolated from marine sponge.</title>
        <authorList>
            <person name="Li Z."/>
            <person name="Zhang M."/>
        </authorList>
    </citation>
    <scope>NUCLEOTIDE SEQUENCE</scope>
    <source>
        <strain evidence="4">PHS-Z3</strain>
    </source>
</reference>
<name>A0ABY5SB22_9BACL</name>
<organism evidence="4 5">
    <name type="scientific">Paenibacillus spongiae</name>
    <dbReference type="NCBI Taxonomy" id="2909671"/>
    <lineage>
        <taxon>Bacteria</taxon>
        <taxon>Bacillati</taxon>
        <taxon>Bacillota</taxon>
        <taxon>Bacilli</taxon>
        <taxon>Bacillales</taxon>
        <taxon>Paenibacillaceae</taxon>
        <taxon>Paenibacillus</taxon>
    </lineage>
</organism>
<dbReference type="Pfam" id="PF05130">
    <property type="entry name" value="FlgN"/>
    <property type="match status" value="1"/>
</dbReference>
<evidence type="ECO:0000313" key="5">
    <source>
        <dbReference type="Proteomes" id="UP001057877"/>
    </source>
</evidence>
<gene>
    <name evidence="4" type="ORF">L1F29_31700</name>
</gene>
<dbReference type="Proteomes" id="UP001057877">
    <property type="component" value="Chromosome"/>
</dbReference>
<keyword evidence="5" id="KW-1185">Reference proteome</keyword>
<evidence type="ECO:0000313" key="4">
    <source>
        <dbReference type="EMBL" id="UVI29898.1"/>
    </source>
</evidence>
<proteinExistence type="predicted"/>
<protein>
    <submittedName>
        <fullName evidence="4">Flagellar protein FlgN</fullName>
    </submittedName>
</protein>
<feature type="region of interest" description="Disordered" evidence="3">
    <location>
        <begin position="143"/>
        <end position="166"/>
    </location>
</feature>
<feature type="coiled-coil region" evidence="2">
    <location>
        <begin position="90"/>
        <end position="124"/>
    </location>
</feature>
<dbReference type="SUPFAM" id="SSF140566">
    <property type="entry name" value="FlgN-like"/>
    <property type="match status" value="1"/>
</dbReference>
<keyword evidence="1" id="KW-1005">Bacterial flagellum biogenesis</keyword>
<dbReference type="Gene3D" id="1.20.58.300">
    <property type="entry name" value="FlgN-like"/>
    <property type="match status" value="1"/>
</dbReference>
<dbReference type="InterPro" id="IPR007809">
    <property type="entry name" value="FlgN-like"/>
</dbReference>
<dbReference type="EMBL" id="CP091430">
    <property type="protein sequence ID" value="UVI29898.1"/>
    <property type="molecule type" value="Genomic_DNA"/>
</dbReference>
<feature type="coiled-coil region" evidence="2">
    <location>
        <begin position="7"/>
        <end position="62"/>
    </location>
</feature>
<dbReference type="InterPro" id="IPR036679">
    <property type="entry name" value="FlgN-like_sf"/>
</dbReference>
<keyword evidence="4" id="KW-0969">Cilium</keyword>
<dbReference type="RefSeq" id="WP_258385969.1">
    <property type="nucleotide sequence ID" value="NZ_CP091430.1"/>
</dbReference>
<accession>A0ABY5SB22</accession>
<keyword evidence="4" id="KW-0966">Cell projection</keyword>
<evidence type="ECO:0000256" key="3">
    <source>
        <dbReference type="SAM" id="MobiDB-lite"/>
    </source>
</evidence>
<sequence>MNSAAIVETLEKQVQIYQALLETSNQKKPILISNDVEQLNALTKKERQQMQQAEALEQLRIQQANQYFLSFGIIRTRAGSITDIIRIVTNAQDKKRLLELQQQLSDLLDELRRTNELNQQLITQSLRFIEYSLDLMVEDPTEDITYQHPKNPGYGNSRNGLFDTRG</sequence>
<evidence type="ECO:0000256" key="2">
    <source>
        <dbReference type="SAM" id="Coils"/>
    </source>
</evidence>